<dbReference type="InterPro" id="IPR036638">
    <property type="entry name" value="HLH_DNA-bd_sf"/>
</dbReference>
<feature type="region of interest" description="Disordered" evidence="6">
    <location>
        <begin position="89"/>
        <end position="132"/>
    </location>
</feature>
<sequence>MPRKKRASSPLDLYDEDFDEDASSHSSQPPVQRNAANARERMRMRVLSSAYGRLKTKLPNIPPDTKLSKLDTLRLATLYIKQLITAVETGSHHSHTQNHNQSHGNGHSHSLNHSHSSTASSDGLDTSHMAGEAASGAGNFHFHGSGHGMSWPFEFHQSSRSLAAFGAATSSSSSSGRMDWQSLHHPIQGYPKTTRNEAHVQADLSYHQLPESHGHWYPAEMHQMEPSPSCSYETGVGQHQRGIAIATSHAHGL</sequence>
<dbReference type="Pfam" id="PF00010">
    <property type="entry name" value="HLH"/>
    <property type="match status" value="1"/>
</dbReference>
<keyword evidence="8" id="KW-1185">Reference proteome</keyword>
<evidence type="ECO:0000313" key="8">
    <source>
        <dbReference type="Proteomes" id="UP001652661"/>
    </source>
</evidence>
<reference evidence="9" key="2">
    <citation type="submission" date="2025-08" db="UniProtKB">
        <authorList>
            <consortium name="RefSeq"/>
        </authorList>
    </citation>
    <scope>IDENTIFICATION</scope>
    <source>
        <strain evidence="9">14028-0561.14</strain>
        <tissue evidence="9">Whole fly</tissue>
    </source>
</reference>
<comment type="subcellular location">
    <subcellularLocation>
        <location evidence="1">Nucleus</location>
    </subcellularLocation>
</comment>
<dbReference type="PANTHER" id="PTHR23349">
    <property type="entry name" value="BASIC HELIX-LOOP-HELIX TRANSCRIPTION FACTOR, TWIST"/>
    <property type="match status" value="1"/>
</dbReference>
<evidence type="ECO:0000256" key="6">
    <source>
        <dbReference type="SAM" id="MobiDB-lite"/>
    </source>
</evidence>
<dbReference type="Proteomes" id="UP001652661">
    <property type="component" value="Chromosome 2R"/>
</dbReference>
<keyword evidence="4" id="KW-0804">Transcription</keyword>
<dbReference type="SUPFAM" id="SSF47459">
    <property type="entry name" value="HLH, helix-loop-helix DNA-binding domain"/>
    <property type="match status" value="1"/>
</dbReference>
<dbReference type="GO" id="GO:0005634">
    <property type="term" value="C:nucleus"/>
    <property type="evidence" value="ECO:0007669"/>
    <property type="project" value="UniProtKB-SubCell"/>
</dbReference>
<name>A0A6P4HUT1_DROKI</name>
<feature type="compositionally biased region" description="Low complexity" evidence="6">
    <location>
        <begin position="97"/>
        <end position="121"/>
    </location>
</feature>
<dbReference type="Gene3D" id="4.10.280.10">
    <property type="entry name" value="Helix-loop-helix DNA-binding domain"/>
    <property type="match status" value="1"/>
</dbReference>
<evidence type="ECO:0000256" key="1">
    <source>
        <dbReference type="ARBA" id="ARBA00004123"/>
    </source>
</evidence>
<evidence type="ECO:0000313" key="9">
    <source>
        <dbReference type="RefSeq" id="XP_017019897.1"/>
    </source>
</evidence>
<dbReference type="InterPro" id="IPR011598">
    <property type="entry name" value="bHLH_dom"/>
</dbReference>
<protein>
    <submittedName>
        <fullName evidence="9">Factor in the germline alpha</fullName>
    </submittedName>
</protein>
<dbReference type="PROSITE" id="PS50888">
    <property type="entry name" value="BHLH"/>
    <property type="match status" value="1"/>
</dbReference>
<dbReference type="InterPro" id="IPR050283">
    <property type="entry name" value="E-box_TF_Regulators"/>
</dbReference>
<evidence type="ECO:0000259" key="7">
    <source>
        <dbReference type="PROSITE" id="PS50888"/>
    </source>
</evidence>
<keyword evidence="2" id="KW-0805">Transcription regulation</keyword>
<dbReference type="CDD" id="cd11423">
    <property type="entry name" value="bHLH_TS_musculin_like"/>
    <property type="match status" value="1"/>
</dbReference>
<dbReference type="GO" id="GO:0000981">
    <property type="term" value="F:DNA-binding transcription factor activity, RNA polymerase II-specific"/>
    <property type="evidence" value="ECO:0007669"/>
    <property type="project" value="TreeGrafter"/>
</dbReference>
<dbReference type="GO" id="GO:0032502">
    <property type="term" value="P:developmental process"/>
    <property type="evidence" value="ECO:0007669"/>
    <property type="project" value="TreeGrafter"/>
</dbReference>
<feature type="domain" description="BHLH" evidence="7">
    <location>
        <begin position="31"/>
        <end position="83"/>
    </location>
</feature>
<gene>
    <name evidence="9" type="primary">HLH54F</name>
</gene>
<proteinExistence type="predicted"/>
<dbReference type="RefSeq" id="XP_017019897.1">
    <property type="nucleotide sequence ID" value="XM_017164408.2"/>
</dbReference>
<dbReference type="GO" id="GO:0000977">
    <property type="term" value="F:RNA polymerase II transcription regulatory region sequence-specific DNA binding"/>
    <property type="evidence" value="ECO:0007669"/>
    <property type="project" value="TreeGrafter"/>
</dbReference>
<keyword evidence="3" id="KW-0238">DNA-binding</keyword>
<accession>A0A6P4HUT1</accession>
<dbReference type="AlphaFoldDB" id="A0A6P4HUT1"/>
<organism evidence="8 9">
    <name type="scientific">Drosophila kikkawai</name>
    <name type="common">Fruit fly</name>
    <dbReference type="NCBI Taxonomy" id="30033"/>
    <lineage>
        <taxon>Eukaryota</taxon>
        <taxon>Metazoa</taxon>
        <taxon>Ecdysozoa</taxon>
        <taxon>Arthropoda</taxon>
        <taxon>Hexapoda</taxon>
        <taxon>Insecta</taxon>
        <taxon>Pterygota</taxon>
        <taxon>Neoptera</taxon>
        <taxon>Endopterygota</taxon>
        <taxon>Diptera</taxon>
        <taxon>Brachycera</taxon>
        <taxon>Muscomorpha</taxon>
        <taxon>Ephydroidea</taxon>
        <taxon>Drosophilidae</taxon>
        <taxon>Drosophila</taxon>
        <taxon>Sophophora</taxon>
    </lineage>
</organism>
<evidence type="ECO:0000256" key="2">
    <source>
        <dbReference type="ARBA" id="ARBA00023015"/>
    </source>
</evidence>
<dbReference type="SMART" id="SM00353">
    <property type="entry name" value="HLH"/>
    <property type="match status" value="1"/>
</dbReference>
<dbReference type="FunFam" id="4.10.280.10:FF:000010">
    <property type="entry name" value="Scleraxis bHLH transcription factor"/>
    <property type="match status" value="1"/>
</dbReference>
<reference evidence="8" key="1">
    <citation type="submission" date="2025-05" db="UniProtKB">
        <authorList>
            <consortium name="RefSeq"/>
        </authorList>
    </citation>
    <scope>NUCLEOTIDE SEQUENCE [LARGE SCALE GENOMIC DNA]</scope>
    <source>
        <strain evidence="8">14028-0561.14</strain>
    </source>
</reference>
<evidence type="ECO:0000256" key="5">
    <source>
        <dbReference type="ARBA" id="ARBA00023242"/>
    </source>
</evidence>
<dbReference type="OrthoDB" id="10055449at2759"/>
<dbReference type="GO" id="GO:0046983">
    <property type="term" value="F:protein dimerization activity"/>
    <property type="evidence" value="ECO:0007669"/>
    <property type="project" value="InterPro"/>
</dbReference>
<dbReference type="PANTHER" id="PTHR23349:SF72">
    <property type="entry name" value="HLH54F"/>
    <property type="match status" value="1"/>
</dbReference>
<feature type="region of interest" description="Disordered" evidence="6">
    <location>
        <begin position="1"/>
        <end position="39"/>
    </location>
</feature>
<evidence type="ECO:0000256" key="3">
    <source>
        <dbReference type="ARBA" id="ARBA00023125"/>
    </source>
</evidence>
<keyword evidence="5" id="KW-0539">Nucleus</keyword>
<evidence type="ECO:0000256" key="4">
    <source>
        <dbReference type="ARBA" id="ARBA00023163"/>
    </source>
</evidence>